<evidence type="ECO:0000313" key="2">
    <source>
        <dbReference type="Proteomes" id="UP001215280"/>
    </source>
</evidence>
<proteinExistence type="predicted"/>
<reference evidence="1" key="1">
    <citation type="submission" date="2023-03" db="EMBL/GenBank/DDBJ databases">
        <title>Massive genome expansion in bonnet fungi (Mycena s.s.) driven by repeated elements and novel gene families across ecological guilds.</title>
        <authorList>
            <consortium name="Lawrence Berkeley National Laboratory"/>
            <person name="Harder C.B."/>
            <person name="Miyauchi S."/>
            <person name="Viragh M."/>
            <person name="Kuo A."/>
            <person name="Thoen E."/>
            <person name="Andreopoulos B."/>
            <person name="Lu D."/>
            <person name="Skrede I."/>
            <person name="Drula E."/>
            <person name="Henrissat B."/>
            <person name="Morin E."/>
            <person name="Kohler A."/>
            <person name="Barry K."/>
            <person name="LaButti K."/>
            <person name="Morin E."/>
            <person name="Salamov A."/>
            <person name="Lipzen A."/>
            <person name="Mereny Z."/>
            <person name="Hegedus B."/>
            <person name="Baldrian P."/>
            <person name="Stursova M."/>
            <person name="Weitz H."/>
            <person name="Taylor A."/>
            <person name="Grigoriev I.V."/>
            <person name="Nagy L.G."/>
            <person name="Martin F."/>
            <person name="Kauserud H."/>
        </authorList>
    </citation>
    <scope>NUCLEOTIDE SEQUENCE</scope>
    <source>
        <strain evidence="1">CBHHK188m</strain>
    </source>
</reference>
<organism evidence="1 2">
    <name type="scientific">Mycena maculata</name>
    <dbReference type="NCBI Taxonomy" id="230809"/>
    <lineage>
        <taxon>Eukaryota</taxon>
        <taxon>Fungi</taxon>
        <taxon>Dikarya</taxon>
        <taxon>Basidiomycota</taxon>
        <taxon>Agaricomycotina</taxon>
        <taxon>Agaricomycetes</taxon>
        <taxon>Agaricomycetidae</taxon>
        <taxon>Agaricales</taxon>
        <taxon>Marasmiineae</taxon>
        <taxon>Mycenaceae</taxon>
        <taxon>Mycena</taxon>
    </lineage>
</organism>
<evidence type="ECO:0000313" key="1">
    <source>
        <dbReference type="EMBL" id="KAJ7747974.1"/>
    </source>
</evidence>
<dbReference type="Proteomes" id="UP001215280">
    <property type="component" value="Unassembled WGS sequence"/>
</dbReference>
<protein>
    <submittedName>
        <fullName evidence="1">Uncharacterized protein</fullName>
    </submittedName>
</protein>
<name>A0AAD7ISU3_9AGAR</name>
<gene>
    <name evidence="1" type="ORF">DFH07DRAFT_775917</name>
</gene>
<dbReference type="AlphaFoldDB" id="A0AAD7ISU3"/>
<keyword evidence="2" id="KW-1185">Reference proteome</keyword>
<accession>A0AAD7ISU3</accession>
<sequence>MVFQGDAGLESRVVDNLDGLSTIAIDTEITIGSARASFKYLTESSRIALSTCQKTAAVMLVKNVGGKGSRAGKIHVKTYVKSALRARSVLLSRAASNNSYARLLGGTIRNCDLSLSFNGNAEKRVWGTIATNFVSGSAERQSIMTARSNLIAALDTALSQWASLWIKVEEALFGDLRGHGKVHLLLELPPGLVNDDTTSDLVRTYPIISSSQLHAFITR</sequence>
<dbReference type="EMBL" id="JARJLG010000092">
    <property type="protein sequence ID" value="KAJ7747974.1"/>
    <property type="molecule type" value="Genomic_DNA"/>
</dbReference>
<comment type="caution">
    <text evidence="1">The sequence shown here is derived from an EMBL/GenBank/DDBJ whole genome shotgun (WGS) entry which is preliminary data.</text>
</comment>